<feature type="transmembrane region" description="Helical" evidence="6">
    <location>
        <begin position="109"/>
        <end position="129"/>
    </location>
</feature>
<keyword evidence="10" id="KW-1185">Reference proteome</keyword>
<sequence>MLTISFVILMTHVYYFCFDSFDARGYTWHIIDRFLIKFNQQSHLFSNTIYTKLICLGLLGLYGWANRPKKDLTTTWATVWSNAIPGFILFVGNFFLLRMSSVNVDIRNGLYIATTVSGFILLLSAVSLARRIIGFTLREDPYNEENEQFLHQEEKLENPDSVNIPINYIYCKQQRQGWVNIINPYRATMIVGTPGSGKSFAVLNNFIRQHIEKGFSMMVYDIKYPSLTRIAYTYYLKNKDNYPDLNIGQDGKKGALPTFCNVNFDKPRESLRVNPLLPTKMTDIQDAIDAAKIVMFNINRDWITKSGDFFVDSPINLLASVIWYLKKYDDRMLGEAAQTGSQHDGRFMCTLPHAIELISVVKEKLFPILQSEEDIELLLSPFASALLRGANNQLEGQVASAQIALGRIASPALYWVLTGNDFSLDINNPAEPKILCLGNNQERKDTQGIVIGLINSRMIKLINKEGQHKCSLIIDELPTIYMLGLHNLINTARSNRISTCLGIQDKSQLKQQYGDKEAEVMWSTIGNIFAGQVLGETAKDLSSRFGKIRQQSRSVSINERDTNISLSERMEPMIPESKISTLSQGSFVGSVADNIDQQVKLKTFHGQLVVEPDMLNQLKNLAKIPVRPEMEKYTDQEMNQLVADNFKEVKRDIKALVEAELNRLSNDPSLQHLVSQYQEADED</sequence>
<feature type="domain" description="YWFCY" evidence="8">
    <location>
        <begin position="2"/>
        <end position="133"/>
    </location>
</feature>
<organism evidence="9 10">
    <name type="scientific">Fibrisoma limi BUZ 3</name>
    <dbReference type="NCBI Taxonomy" id="1185876"/>
    <lineage>
        <taxon>Bacteria</taxon>
        <taxon>Pseudomonadati</taxon>
        <taxon>Bacteroidota</taxon>
        <taxon>Cytophagia</taxon>
        <taxon>Cytophagales</taxon>
        <taxon>Spirosomataceae</taxon>
        <taxon>Fibrisoma</taxon>
    </lineage>
</organism>
<evidence type="ECO:0000256" key="1">
    <source>
        <dbReference type="ARBA" id="ARBA00004651"/>
    </source>
</evidence>
<evidence type="ECO:0000256" key="4">
    <source>
        <dbReference type="ARBA" id="ARBA00022989"/>
    </source>
</evidence>
<protein>
    <submittedName>
        <fullName evidence="9">Putative mobilization protein</fullName>
    </submittedName>
</protein>
<evidence type="ECO:0000256" key="3">
    <source>
        <dbReference type="ARBA" id="ARBA00022692"/>
    </source>
</evidence>
<dbReference type="PANTHER" id="PTHR37937">
    <property type="entry name" value="CONJUGATIVE TRANSFER: DNA TRANSPORT"/>
    <property type="match status" value="1"/>
</dbReference>
<feature type="domain" description="TraD/TraG TraM recognition site" evidence="7">
    <location>
        <begin position="471"/>
        <end position="583"/>
    </location>
</feature>
<dbReference type="SUPFAM" id="SSF52540">
    <property type="entry name" value="P-loop containing nucleoside triphosphate hydrolases"/>
    <property type="match status" value="1"/>
</dbReference>
<gene>
    <name evidence="9" type="ORF">BN8_p06777</name>
</gene>
<dbReference type="InterPro" id="IPR032689">
    <property type="entry name" value="TraG-D_C"/>
</dbReference>
<dbReference type="InterPro" id="IPR051539">
    <property type="entry name" value="T4SS-coupling_protein"/>
</dbReference>
<geneLocation type="plasmid" evidence="9 10">
    <name>pFLIM01</name>
</geneLocation>
<feature type="transmembrane region" description="Helical" evidence="6">
    <location>
        <begin position="77"/>
        <end position="97"/>
    </location>
</feature>
<dbReference type="Proteomes" id="UP000009309">
    <property type="component" value="Plasmid pFLIM01"/>
</dbReference>
<keyword evidence="3 6" id="KW-0812">Transmembrane</keyword>
<evidence type="ECO:0000313" key="10">
    <source>
        <dbReference type="Proteomes" id="UP000009309"/>
    </source>
</evidence>
<accession>I2GTY6</accession>
<dbReference type="InterPro" id="IPR025988">
    <property type="entry name" value="YWFCY_dom"/>
</dbReference>
<comment type="subcellular location">
    <subcellularLocation>
        <location evidence="1">Cell membrane</location>
        <topology evidence="1">Multi-pass membrane protein</topology>
    </subcellularLocation>
</comment>
<dbReference type="GO" id="GO:0005886">
    <property type="term" value="C:plasma membrane"/>
    <property type="evidence" value="ECO:0007669"/>
    <property type="project" value="UniProtKB-SubCell"/>
</dbReference>
<proteinExistence type="predicted"/>
<evidence type="ECO:0000259" key="8">
    <source>
        <dbReference type="Pfam" id="PF14293"/>
    </source>
</evidence>
<keyword evidence="4 6" id="KW-1133">Transmembrane helix</keyword>
<dbReference type="Pfam" id="PF12696">
    <property type="entry name" value="TraG-D_C"/>
    <property type="match status" value="1"/>
</dbReference>
<dbReference type="Pfam" id="PF14293">
    <property type="entry name" value="YWFCY"/>
    <property type="match status" value="1"/>
</dbReference>
<evidence type="ECO:0000256" key="5">
    <source>
        <dbReference type="ARBA" id="ARBA00023136"/>
    </source>
</evidence>
<dbReference type="PANTHER" id="PTHR37937:SF1">
    <property type="entry name" value="CONJUGATIVE TRANSFER: DNA TRANSPORT"/>
    <property type="match status" value="1"/>
</dbReference>
<dbReference type="AlphaFoldDB" id="I2GTY6"/>
<dbReference type="Gene3D" id="3.40.50.300">
    <property type="entry name" value="P-loop containing nucleotide triphosphate hydrolases"/>
    <property type="match status" value="2"/>
</dbReference>
<dbReference type="CDD" id="cd01127">
    <property type="entry name" value="TrwB_TraG_TraD_VirD4"/>
    <property type="match status" value="1"/>
</dbReference>
<keyword evidence="5 6" id="KW-0472">Membrane</keyword>
<dbReference type="EMBL" id="HE805916">
    <property type="protein sequence ID" value="CCH57587.1"/>
    <property type="molecule type" value="Genomic_DNA"/>
</dbReference>
<name>I2GTY6_9BACT</name>
<dbReference type="InterPro" id="IPR027417">
    <property type="entry name" value="P-loop_NTPase"/>
</dbReference>
<evidence type="ECO:0000259" key="7">
    <source>
        <dbReference type="Pfam" id="PF12696"/>
    </source>
</evidence>
<feature type="transmembrane region" description="Helical" evidence="6">
    <location>
        <begin position="44"/>
        <end position="65"/>
    </location>
</feature>
<evidence type="ECO:0000256" key="2">
    <source>
        <dbReference type="ARBA" id="ARBA00022475"/>
    </source>
</evidence>
<reference evidence="9 10" key="1">
    <citation type="journal article" date="2012" name="J. Bacteriol.">
        <title>Genome Sequence of the Filamentous Bacterium Fibrisoma limi BUZ 3T.</title>
        <authorList>
            <person name="Filippini M."/>
            <person name="Qi W."/>
            <person name="Jaenicke S."/>
            <person name="Goesmann A."/>
            <person name="Smits T.H."/>
            <person name="Bagheri H.C."/>
        </authorList>
    </citation>
    <scope>NUCLEOTIDE SEQUENCE [LARGE SCALE GENOMIC DNA]</scope>
    <source>
        <strain evidence="10">BUZ 3T</strain>
        <plasmid evidence="9 10">pFLIM01</plasmid>
    </source>
</reference>
<evidence type="ECO:0000313" key="9">
    <source>
        <dbReference type="EMBL" id="CCH57587.1"/>
    </source>
</evidence>
<keyword evidence="2" id="KW-1003">Cell membrane</keyword>
<keyword evidence="9" id="KW-0614">Plasmid</keyword>
<evidence type="ECO:0000256" key="6">
    <source>
        <dbReference type="SAM" id="Phobius"/>
    </source>
</evidence>